<dbReference type="GO" id="GO:0030313">
    <property type="term" value="C:cell envelope"/>
    <property type="evidence" value="ECO:0007669"/>
    <property type="project" value="UniProtKB-SubCell"/>
</dbReference>
<dbReference type="AlphaFoldDB" id="A0A839NAM1"/>
<dbReference type="RefSeq" id="WP_183321093.1">
    <property type="nucleotide sequence ID" value="NZ_JACHVQ010000002.1"/>
</dbReference>
<feature type="chain" id="PRO_5038599056" evidence="5">
    <location>
        <begin position="33"/>
        <end position="417"/>
    </location>
</feature>
<evidence type="ECO:0000256" key="2">
    <source>
        <dbReference type="ARBA" id="ARBA00005989"/>
    </source>
</evidence>
<gene>
    <name evidence="7" type="ORF">FHU39_002694</name>
</gene>
<accession>A0A839NAM1</accession>
<protein>
    <submittedName>
        <fullName evidence="7">Iron uptake system component EfeO</fullName>
    </submittedName>
</protein>
<feature type="domain" description="Imelysin-like" evidence="6">
    <location>
        <begin position="164"/>
        <end position="408"/>
    </location>
</feature>
<dbReference type="PANTHER" id="PTHR39192">
    <property type="entry name" value="IRON UPTAKE SYSTEM COMPONENT EFEO"/>
    <property type="match status" value="1"/>
</dbReference>
<dbReference type="InterPro" id="IPR034981">
    <property type="entry name" value="Imelysin-like_EfeO/Algp7"/>
</dbReference>
<dbReference type="InterPro" id="IPR053377">
    <property type="entry name" value="Iron_uptake_EfeM/EfeO"/>
</dbReference>
<dbReference type="NCBIfam" id="NF041757">
    <property type="entry name" value="EfeO"/>
    <property type="match status" value="1"/>
</dbReference>
<dbReference type="InterPro" id="IPR018976">
    <property type="entry name" value="Imelysin-like"/>
</dbReference>
<feature type="compositionally biased region" description="Low complexity" evidence="4">
    <location>
        <begin position="30"/>
        <end position="46"/>
    </location>
</feature>
<keyword evidence="8" id="KW-1185">Reference proteome</keyword>
<dbReference type="EMBL" id="JACHVQ010000002">
    <property type="protein sequence ID" value="MBB2892676.1"/>
    <property type="molecule type" value="Genomic_DNA"/>
</dbReference>
<comment type="similarity">
    <text evidence="2">Belongs to the EfeM/EfeO family.</text>
</comment>
<dbReference type="InterPro" id="IPR038352">
    <property type="entry name" value="Imelysin_sf"/>
</dbReference>
<dbReference type="Gene3D" id="1.20.1420.20">
    <property type="entry name" value="M75 peptidase, HXXE motif"/>
    <property type="match status" value="1"/>
</dbReference>
<evidence type="ECO:0000256" key="5">
    <source>
        <dbReference type="SAM" id="SignalP"/>
    </source>
</evidence>
<reference evidence="7 8" key="1">
    <citation type="submission" date="2020-08" db="EMBL/GenBank/DDBJ databases">
        <title>Sequencing the genomes of 1000 actinobacteria strains.</title>
        <authorList>
            <person name="Klenk H.-P."/>
        </authorList>
    </citation>
    <scope>NUCLEOTIDE SEQUENCE [LARGE SCALE GENOMIC DNA]</scope>
    <source>
        <strain evidence="7 8">DSM 105369</strain>
    </source>
</reference>
<dbReference type="Proteomes" id="UP000559182">
    <property type="component" value="Unassembled WGS sequence"/>
</dbReference>
<evidence type="ECO:0000256" key="1">
    <source>
        <dbReference type="ARBA" id="ARBA00004196"/>
    </source>
</evidence>
<evidence type="ECO:0000313" key="8">
    <source>
        <dbReference type="Proteomes" id="UP000559182"/>
    </source>
</evidence>
<dbReference type="PROSITE" id="PS51257">
    <property type="entry name" value="PROKAR_LIPOPROTEIN"/>
    <property type="match status" value="1"/>
</dbReference>
<evidence type="ECO:0000259" key="6">
    <source>
        <dbReference type="Pfam" id="PF09375"/>
    </source>
</evidence>
<dbReference type="CDD" id="cd14656">
    <property type="entry name" value="Imelysin-like_EfeO"/>
    <property type="match status" value="1"/>
</dbReference>
<dbReference type="Pfam" id="PF09375">
    <property type="entry name" value="Peptidase_M75"/>
    <property type="match status" value="1"/>
</dbReference>
<feature type="region of interest" description="Disordered" evidence="4">
    <location>
        <begin position="30"/>
        <end position="51"/>
    </location>
</feature>
<comment type="subcellular location">
    <subcellularLocation>
        <location evidence="1">Cell envelope</location>
    </subcellularLocation>
</comment>
<keyword evidence="3 5" id="KW-0732">Signal</keyword>
<proteinExistence type="inferred from homology"/>
<evidence type="ECO:0000256" key="3">
    <source>
        <dbReference type="ARBA" id="ARBA00022729"/>
    </source>
</evidence>
<sequence length="417" mass="43386">MHESRRSRITGVGATVALAVSLAACGSSSAGSASSSAPGKHPSGAATGAPVSGGAAQVQITLTSSGGCELDHASAPAGPVTFSVTNKDAPAITEIELQSDQRILGEKENLAPGLPPVKFTTTLSGGKYQLYCPGADRENVTFSVSGKAAAPAGGSTATLLAQGTKGYATFVNQNATDMVAAVGSLKAAIDKGDLAAAKKQYAGARPFYEKIESDVGGFVLPGFAPGDNAGNLDYLIDMRQSNLDPKVGWHGFHAVERDLWQRGKITGSTKKLAAELKTNVTKLAGLVTGITYRPEDLANGAASLLEEVQRNKIKGEEEKYSHLDLADFASNVEGAQQAFAFLKPGLQKIDPTLTSTVGRQFTNVNNSLTPYRDGHELGSFKPWTPKLRATDAAELSRTVQSLQDPLSRIAQKVATAG</sequence>
<evidence type="ECO:0000313" key="7">
    <source>
        <dbReference type="EMBL" id="MBB2892676.1"/>
    </source>
</evidence>
<dbReference type="InterPro" id="IPR050894">
    <property type="entry name" value="EfeM/EfeO_iron_uptake"/>
</dbReference>
<evidence type="ECO:0000256" key="4">
    <source>
        <dbReference type="SAM" id="MobiDB-lite"/>
    </source>
</evidence>
<comment type="caution">
    <text evidence="7">The sequence shown here is derived from an EMBL/GenBank/DDBJ whole genome shotgun (WGS) entry which is preliminary data.</text>
</comment>
<dbReference type="PANTHER" id="PTHR39192:SF1">
    <property type="entry name" value="IRON UPTAKE SYSTEM COMPONENT EFEO"/>
    <property type="match status" value="1"/>
</dbReference>
<feature type="signal peptide" evidence="5">
    <location>
        <begin position="1"/>
        <end position="32"/>
    </location>
</feature>
<organism evidence="7 8">
    <name type="scientific">Flexivirga oryzae</name>
    <dbReference type="NCBI Taxonomy" id="1794944"/>
    <lineage>
        <taxon>Bacteria</taxon>
        <taxon>Bacillati</taxon>
        <taxon>Actinomycetota</taxon>
        <taxon>Actinomycetes</taxon>
        <taxon>Micrococcales</taxon>
        <taxon>Dermacoccaceae</taxon>
        <taxon>Flexivirga</taxon>
    </lineage>
</organism>
<name>A0A839NAM1_9MICO</name>